<keyword evidence="3" id="KW-0808">Transferase</keyword>
<evidence type="ECO:0000313" key="4">
    <source>
        <dbReference type="Proteomes" id="UP001151760"/>
    </source>
</evidence>
<dbReference type="Pfam" id="PF17921">
    <property type="entry name" value="Integrase_H2C2"/>
    <property type="match status" value="1"/>
</dbReference>
<reference evidence="3" key="1">
    <citation type="journal article" date="2022" name="Int. J. Mol. Sci.">
        <title>Draft Genome of Tanacetum Coccineum: Genomic Comparison of Closely Related Tanacetum-Family Plants.</title>
        <authorList>
            <person name="Yamashiro T."/>
            <person name="Shiraishi A."/>
            <person name="Nakayama K."/>
            <person name="Satake H."/>
        </authorList>
    </citation>
    <scope>NUCLEOTIDE SEQUENCE</scope>
</reference>
<dbReference type="InterPro" id="IPR041588">
    <property type="entry name" value="Integrase_H2C2"/>
</dbReference>
<keyword evidence="3" id="KW-0695">RNA-directed DNA polymerase</keyword>
<gene>
    <name evidence="3" type="ORF">Tco_0861195</name>
</gene>
<keyword evidence="3" id="KW-0548">Nucleotidyltransferase</keyword>
<protein>
    <submittedName>
        <fullName evidence="3">Reverse transcriptase domain-containing protein</fullName>
    </submittedName>
</protein>
<feature type="domain" description="Integrase zinc-binding" evidence="2">
    <location>
        <begin position="330"/>
        <end position="373"/>
    </location>
</feature>
<dbReference type="Gene3D" id="1.10.340.70">
    <property type="match status" value="1"/>
</dbReference>
<evidence type="ECO:0000259" key="2">
    <source>
        <dbReference type="Pfam" id="PF17921"/>
    </source>
</evidence>
<feature type="compositionally biased region" description="Gly residues" evidence="1">
    <location>
        <begin position="11"/>
        <end position="50"/>
    </location>
</feature>
<dbReference type="EMBL" id="BQNB010013288">
    <property type="protein sequence ID" value="GJT14153.1"/>
    <property type="molecule type" value="Genomic_DNA"/>
</dbReference>
<dbReference type="Proteomes" id="UP001151760">
    <property type="component" value="Unassembled WGS sequence"/>
</dbReference>
<accession>A0ABQ5BHY0</accession>
<evidence type="ECO:0000256" key="1">
    <source>
        <dbReference type="SAM" id="MobiDB-lite"/>
    </source>
</evidence>
<proteinExistence type="predicted"/>
<keyword evidence="4" id="KW-1185">Reference proteome</keyword>
<evidence type="ECO:0000313" key="3">
    <source>
        <dbReference type="EMBL" id="GJT14153.1"/>
    </source>
</evidence>
<reference evidence="3" key="2">
    <citation type="submission" date="2022-01" db="EMBL/GenBank/DDBJ databases">
        <authorList>
            <person name="Yamashiro T."/>
            <person name="Shiraishi A."/>
            <person name="Satake H."/>
            <person name="Nakayama K."/>
        </authorList>
    </citation>
    <scope>NUCLEOTIDE SEQUENCE</scope>
</reference>
<comment type="caution">
    <text evidence="3">The sequence shown here is derived from an EMBL/GenBank/DDBJ whole genome shotgun (WGS) entry which is preliminary data.</text>
</comment>
<dbReference type="InterPro" id="IPR052160">
    <property type="entry name" value="Gypsy_RT_Integrase-like"/>
</dbReference>
<dbReference type="GO" id="GO:0003964">
    <property type="term" value="F:RNA-directed DNA polymerase activity"/>
    <property type="evidence" value="ECO:0007669"/>
    <property type="project" value="UniProtKB-KW"/>
</dbReference>
<dbReference type="PANTHER" id="PTHR47266">
    <property type="entry name" value="ENDONUCLEASE-RELATED"/>
    <property type="match status" value="1"/>
</dbReference>
<feature type="region of interest" description="Disordered" evidence="1">
    <location>
        <begin position="1"/>
        <end position="57"/>
    </location>
</feature>
<sequence length="396" mass="45159">MGDEVEQEEVGGNGNGGNGDRGNEIGGNRDGGNRNGGNGNGENGNGGNGNGVNENGVNENGNGLRRIMAITLEDLCLLEIREEGKHFADISNVFQKKYQVKLLHAQLLEQCNDLTVYTQRLQELILLCTRMVPNKEDRVERFIRGLPDNIQGNLIAANPVRFQDVVRIANQLMDKKLQGLCSRGCWSKSEEMESNSRDNRGQQPPFKRQNISGQNVVRAYTTGNNEEEDVNMREIIYWEEWSELAFQLLKQKLCSAPILALPEGSENFVILSAQSKDRKEENFINEDLHGMINKLEPRANGTFIFEYKFRSWIQHLWILKELLNYHESYKSKYSIHPRSDKMYQDLKKLYWWPNMKAEIATYVSKCLTCAKVKIEYQKPSGLCSLQPEIHNGNARI</sequence>
<name>A0ABQ5BHY0_9ASTR</name>
<organism evidence="3 4">
    <name type="scientific">Tanacetum coccineum</name>
    <dbReference type="NCBI Taxonomy" id="301880"/>
    <lineage>
        <taxon>Eukaryota</taxon>
        <taxon>Viridiplantae</taxon>
        <taxon>Streptophyta</taxon>
        <taxon>Embryophyta</taxon>
        <taxon>Tracheophyta</taxon>
        <taxon>Spermatophyta</taxon>
        <taxon>Magnoliopsida</taxon>
        <taxon>eudicotyledons</taxon>
        <taxon>Gunneridae</taxon>
        <taxon>Pentapetalae</taxon>
        <taxon>asterids</taxon>
        <taxon>campanulids</taxon>
        <taxon>Asterales</taxon>
        <taxon>Asteraceae</taxon>
        <taxon>Asteroideae</taxon>
        <taxon>Anthemideae</taxon>
        <taxon>Anthemidinae</taxon>
        <taxon>Tanacetum</taxon>
    </lineage>
</organism>